<dbReference type="RefSeq" id="WP_106590403.1">
    <property type="nucleotide sequence ID" value="NZ_PYGI01000002.1"/>
</dbReference>
<feature type="transmembrane region" description="Helical" evidence="1">
    <location>
        <begin position="6"/>
        <end position="24"/>
    </location>
</feature>
<evidence type="ECO:0000256" key="1">
    <source>
        <dbReference type="SAM" id="Phobius"/>
    </source>
</evidence>
<feature type="transmembrane region" description="Helical" evidence="1">
    <location>
        <begin position="31"/>
        <end position="49"/>
    </location>
</feature>
<accession>A0A2P8F389</accession>
<gene>
    <name evidence="2" type="ORF">CLV44_102103</name>
</gene>
<name>A0A2P8F389_9GAMM</name>
<organism evidence="2 3">
    <name type="scientific">Marinobacterium halophilum</name>
    <dbReference type="NCBI Taxonomy" id="267374"/>
    <lineage>
        <taxon>Bacteria</taxon>
        <taxon>Pseudomonadati</taxon>
        <taxon>Pseudomonadota</taxon>
        <taxon>Gammaproteobacteria</taxon>
        <taxon>Oceanospirillales</taxon>
        <taxon>Oceanospirillaceae</taxon>
        <taxon>Marinobacterium</taxon>
    </lineage>
</organism>
<feature type="transmembrane region" description="Helical" evidence="1">
    <location>
        <begin position="61"/>
        <end position="79"/>
    </location>
</feature>
<dbReference type="AlphaFoldDB" id="A0A2P8F389"/>
<sequence length="90" mass="10652">MIPSEHYLYFVISFTFLGYFLLFIYRRYMSVKYIFFSSLLLGVLAFLFFLKGQIDLEIGKYDLGLIASGFMLLSIYSIVEGFRKIRRNDT</sequence>
<keyword evidence="1" id="KW-0472">Membrane</keyword>
<evidence type="ECO:0000313" key="3">
    <source>
        <dbReference type="Proteomes" id="UP000242133"/>
    </source>
</evidence>
<comment type="caution">
    <text evidence="2">The sequence shown here is derived from an EMBL/GenBank/DDBJ whole genome shotgun (WGS) entry which is preliminary data.</text>
</comment>
<dbReference type="EMBL" id="PYGI01000002">
    <property type="protein sequence ID" value="PSL16180.1"/>
    <property type="molecule type" value="Genomic_DNA"/>
</dbReference>
<keyword evidence="3" id="KW-1185">Reference proteome</keyword>
<keyword evidence="1" id="KW-1133">Transmembrane helix</keyword>
<protein>
    <submittedName>
        <fullName evidence="2">Uncharacterized protein</fullName>
    </submittedName>
</protein>
<reference evidence="2 3" key="1">
    <citation type="submission" date="2018-03" db="EMBL/GenBank/DDBJ databases">
        <title>Genomic Encyclopedia of Archaeal and Bacterial Type Strains, Phase II (KMG-II): from individual species to whole genera.</title>
        <authorList>
            <person name="Goeker M."/>
        </authorList>
    </citation>
    <scope>NUCLEOTIDE SEQUENCE [LARGE SCALE GENOMIC DNA]</scope>
    <source>
        <strain evidence="2 3">DSM 17586</strain>
    </source>
</reference>
<evidence type="ECO:0000313" key="2">
    <source>
        <dbReference type="EMBL" id="PSL16180.1"/>
    </source>
</evidence>
<dbReference type="Proteomes" id="UP000242133">
    <property type="component" value="Unassembled WGS sequence"/>
</dbReference>
<keyword evidence="1" id="KW-0812">Transmembrane</keyword>
<proteinExistence type="predicted"/>